<keyword evidence="18" id="KW-1185">Reference proteome</keyword>
<comment type="subunit">
    <text evidence="5">Monomer.</text>
</comment>
<dbReference type="PROSITE" id="PS00135">
    <property type="entry name" value="TRYPSIN_SER"/>
    <property type="match status" value="1"/>
</dbReference>
<dbReference type="CDD" id="cd00190">
    <property type="entry name" value="Tryp_SPc"/>
    <property type="match status" value="2"/>
</dbReference>
<evidence type="ECO:0000256" key="8">
    <source>
        <dbReference type="ARBA" id="ARBA00022525"/>
    </source>
</evidence>
<evidence type="ECO:0000256" key="13">
    <source>
        <dbReference type="RuleBase" id="RU363034"/>
    </source>
</evidence>
<evidence type="ECO:0000256" key="14">
    <source>
        <dbReference type="SAM" id="MobiDB-lite"/>
    </source>
</evidence>
<dbReference type="PANTHER" id="PTHR24252">
    <property type="entry name" value="ACROSIN-RELATED"/>
    <property type="match status" value="1"/>
</dbReference>
<keyword evidence="8" id="KW-0964">Secreted</keyword>
<dbReference type="PROSITE" id="PS00134">
    <property type="entry name" value="TRYPSIN_HIS"/>
    <property type="match status" value="1"/>
</dbReference>
<evidence type="ECO:0000256" key="6">
    <source>
        <dbReference type="ARBA" id="ARBA00012050"/>
    </source>
</evidence>
<accession>A0AAW1BDV1</accession>
<dbReference type="GO" id="GO:0006508">
    <property type="term" value="P:proteolysis"/>
    <property type="evidence" value="ECO:0007669"/>
    <property type="project" value="UniProtKB-KW"/>
</dbReference>
<dbReference type="InterPro" id="IPR009003">
    <property type="entry name" value="Peptidase_S1_PA"/>
</dbReference>
<dbReference type="PROSITE" id="PS50240">
    <property type="entry name" value="TRYPSIN_DOM"/>
    <property type="match status" value="2"/>
</dbReference>
<dbReference type="InterPro" id="IPR018114">
    <property type="entry name" value="TRYPSIN_HIS"/>
</dbReference>
<organism evidence="17 18">
    <name type="scientific">Crotalus adamanteus</name>
    <name type="common">Eastern diamondback rattlesnake</name>
    <dbReference type="NCBI Taxonomy" id="8729"/>
    <lineage>
        <taxon>Eukaryota</taxon>
        <taxon>Metazoa</taxon>
        <taxon>Chordata</taxon>
        <taxon>Craniata</taxon>
        <taxon>Vertebrata</taxon>
        <taxon>Euteleostomi</taxon>
        <taxon>Lepidosauria</taxon>
        <taxon>Squamata</taxon>
        <taxon>Bifurcata</taxon>
        <taxon>Unidentata</taxon>
        <taxon>Episquamata</taxon>
        <taxon>Toxicofera</taxon>
        <taxon>Serpentes</taxon>
        <taxon>Colubroidea</taxon>
        <taxon>Viperidae</taxon>
        <taxon>Crotalinae</taxon>
        <taxon>Crotalus</taxon>
    </lineage>
</organism>
<comment type="catalytic activity">
    <reaction evidence="1">
        <text>Preferential cleavage: Arg-|-Xaa, Lys-|-Xaa.</text>
        <dbReference type="EC" id="3.4.21.10"/>
    </reaction>
</comment>
<evidence type="ECO:0000256" key="10">
    <source>
        <dbReference type="ARBA" id="ARBA00022801"/>
    </source>
</evidence>
<feature type="domain" description="Peptidase S1" evidence="16">
    <location>
        <begin position="431"/>
        <end position="672"/>
    </location>
</feature>
<keyword evidence="11 13" id="KW-0720">Serine protease</keyword>
<evidence type="ECO:0000256" key="9">
    <source>
        <dbReference type="ARBA" id="ARBA00022670"/>
    </source>
</evidence>
<evidence type="ECO:0000256" key="11">
    <source>
        <dbReference type="ARBA" id="ARBA00022825"/>
    </source>
</evidence>
<evidence type="ECO:0000256" key="12">
    <source>
        <dbReference type="ARBA" id="ARBA00023157"/>
    </source>
</evidence>
<feature type="signal peptide" evidence="15">
    <location>
        <begin position="1"/>
        <end position="15"/>
    </location>
</feature>
<dbReference type="InterPro" id="IPR001314">
    <property type="entry name" value="Peptidase_S1A"/>
</dbReference>
<evidence type="ECO:0000256" key="5">
    <source>
        <dbReference type="ARBA" id="ARBA00011245"/>
    </source>
</evidence>
<comment type="function">
    <text evidence="2">Snake venom serine protease that may act in the hemostasis system of the prey.</text>
</comment>
<comment type="caution">
    <text evidence="17">The sequence shown here is derived from an EMBL/GenBank/DDBJ whole genome shotgun (WGS) entry which is preliminary data.</text>
</comment>
<dbReference type="Proteomes" id="UP001474421">
    <property type="component" value="Unassembled WGS sequence"/>
</dbReference>
<dbReference type="SUPFAM" id="SSF50494">
    <property type="entry name" value="Trypsin-like serine proteases"/>
    <property type="match status" value="2"/>
</dbReference>
<dbReference type="Gene3D" id="2.40.10.10">
    <property type="entry name" value="Trypsin-like serine proteases"/>
    <property type="match status" value="4"/>
</dbReference>
<dbReference type="GO" id="GO:0035821">
    <property type="term" value="P:modulation of process of another organism"/>
    <property type="evidence" value="ECO:0007669"/>
    <property type="project" value="UniProtKB-ARBA"/>
</dbReference>
<dbReference type="GO" id="GO:0004252">
    <property type="term" value="F:serine-type endopeptidase activity"/>
    <property type="evidence" value="ECO:0007669"/>
    <property type="project" value="InterPro"/>
</dbReference>
<dbReference type="GO" id="GO:0007340">
    <property type="term" value="P:acrosome reaction"/>
    <property type="evidence" value="ECO:0007669"/>
    <property type="project" value="TreeGrafter"/>
</dbReference>
<evidence type="ECO:0000313" key="18">
    <source>
        <dbReference type="Proteomes" id="UP001474421"/>
    </source>
</evidence>
<comment type="subcellular location">
    <subcellularLocation>
        <location evidence="3">Secreted</location>
    </subcellularLocation>
</comment>
<proteinExistence type="inferred from homology"/>
<evidence type="ECO:0000256" key="1">
    <source>
        <dbReference type="ARBA" id="ARBA00001656"/>
    </source>
</evidence>
<dbReference type="InterPro" id="IPR001254">
    <property type="entry name" value="Trypsin_dom"/>
</dbReference>
<feature type="chain" id="PRO_5043889476" description="Acrosin" evidence="15">
    <location>
        <begin position="16"/>
        <end position="751"/>
    </location>
</feature>
<dbReference type="FunFam" id="2.40.10.10:FF:000003">
    <property type="entry name" value="Transmembrane serine protease 3"/>
    <property type="match status" value="2"/>
</dbReference>
<evidence type="ECO:0000256" key="15">
    <source>
        <dbReference type="SAM" id="SignalP"/>
    </source>
</evidence>
<evidence type="ECO:0000256" key="4">
    <source>
        <dbReference type="ARBA" id="ARBA00009228"/>
    </source>
</evidence>
<keyword evidence="9 13" id="KW-0645">Protease</keyword>
<dbReference type="EMBL" id="JAOTOJ010000006">
    <property type="protein sequence ID" value="KAK9400379.1"/>
    <property type="molecule type" value="Genomic_DNA"/>
</dbReference>
<dbReference type="InterPro" id="IPR033116">
    <property type="entry name" value="TRYPSIN_SER"/>
</dbReference>
<dbReference type="Pfam" id="PF00089">
    <property type="entry name" value="Trypsin"/>
    <property type="match status" value="2"/>
</dbReference>
<dbReference type="EC" id="3.4.21.10" evidence="6"/>
<protein>
    <recommendedName>
        <fullName evidence="7">Acrosin</fullName>
        <ecNumber evidence="6">3.4.21.10</ecNumber>
    </recommendedName>
</protein>
<dbReference type="InterPro" id="IPR043504">
    <property type="entry name" value="Peptidase_S1_PA_chymotrypsin"/>
</dbReference>
<dbReference type="SMART" id="SM00020">
    <property type="entry name" value="Tryp_SPc"/>
    <property type="match status" value="2"/>
</dbReference>
<reference evidence="17 18" key="1">
    <citation type="journal article" date="2024" name="Proc. Natl. Acad. Sci. U.S.A.">
        <title>The genetic regulatory architecture and epigenomic basis for age-related changes in rattlesnake venom.</title>
        <authorList>
            <person name="Hogan M.P."/>
            <person name="Holding M.L."/>
            <person name="Nystrom G.S."/>
            <person name="Colston T.J."/>
            <person name="Bartlett D.A."/>
            <person name="Mason A.J."/>
            <person name="Ellsworth S.A."/>
            <person name="Rautsaw R.M."/>
            <person name="Lawrence K.C."/>
            <person name="Strickland J.L."/>
            <person name="He B."/>
            <person name="Fraser P."/>
            <person name="Margres M.J."/>
            <person name="Gilbert D.M."/>
            <person name="Gibbs H.L."/>
            <person name="Parkinson C.L."/>
            <person name="Rokyta D.R."/>
        </authorList>
    </citation>
    <scope>NUCLEOTIDE SEQUENCE [LARGE SCALE GENOMIC DNA]</scope>
    <source>
        <strain evidence="17">DRR0105</strain>
    </source>
</reference>
<evidence type="ECO:0000256" key="3">
    <source>
        <dbReference type="ARBA" id="ARBA00004613"/>
    </source>
</evidence>
<feature type="domain" description="Peptidase S1" evidence="16">
    <location>
        <begin position="43"/>
        <end position="286"/>
    </location>
</feature>
<evidence type="ECO:0000256" key="7">
    <source>
        <dbReference type="ARBA" id="ARBA00017161"/>
    </source>
</evidence>
<dbReference type="PANTHER" id="PTHR24252:SF8">
    <property type="entry name" value="ACROSIN"/>
    <property type="match status" value="1"/>
</dbReference>
<keyword evidence="10 13" id="KW-0378">Hydrolase</keyword>
<keyword evidence="12" id="KW-1015">Disulfide bond</keyword>
<dbReference type="AlphaFoldDB" id="A0AAW1BDV1"/>
<evidence type="ECO:0000313" key="17">
    <source>
        <dbReference type="EMBL" id="KAK9400379.1"/>
    </source>
</evidence>
<evidence type="ECO:0000259" key="16">
    <source>
        <dbReference type="PROSITE" id="PS50240"/>
    </source>
</evidence>
<sequence length="751" mass="83794">MKKLLLLLWAVDALCLIYDNEEDTCTRVCGSRPLAMSHGMLRIVGGIDSLPGTWPWVVSFQFPTRQGFHHFCAGSLINSRWVISTAQCFLILKYLKVEYFRLQIGATQRSKPGPDAQNRVIKRLVNHARYDRDTHLNNIALVEMDKPVICNDYVQPACLPEGDLDVDSLTHCYICGWGITIMEKGAKYSDILQEAEVSLVARSECNSSEQYSTLIREEHLCAVSDDPNKGSCRGDGGGPLMCRTPHTERYWLIGLNSWGTGCSSGKSPGVFTSTQSFLTWIKDILANPPASGLSPPFRPTTPRTPTPPPPSRFTGVYYLNPIYKKVNGMLVGYFPEANTYSLPTRKWRPPVKRTTWPWYTGPPRTFSPFTFFPQNTPRWPTPTTAFLGWGKGPSIIYRILASVWPTHTIVDTCDVCGRHPLVPGHGRSEQVVGGADAQAGAWPWVVSLQLPTITGHKHSCGGSLVSGRWILTAAHCFLNKRDLPHWRAVIGAWKLSSLGSEVHVRYIKRIVIHEDYQRTTETSDIALMELDQPVKCSNYIQPACLPDMTVTISLLNHCYISGWGILGKTAARKVSDTMHEVRVNRFSVAQCNSSSWYNGAIEEHTLCAGYEEGGADICQGDSGGPLMCQEEDSQPFWIIGITSWGQGCGKAHKPGVYTDTQHFYPWIKQLAGPMPQPPPTPMPIPTIKVPVQNSTVFRFLKVIKKFLHIIKKEKNAMWFWPDLSNLKLIKDADLASVEDELDSLAEDDESG</sequence>
<feature type="compositionally biased region" description="Pro residues" evidence="14">
    <location>
        <begin position="296"/>
        <end position="310"/>
    </location>
</feature>
<evidence type="ECO:0000256" key="2">
    <source>
        <dbReference type="ARBA" id="ARBA00003258"/>
    </source>
</evidence>
<dbReference type="GO" id="GO:0005576">
    <property type="term" value="C:extracellular region"/>
    <property type="evidence" value="ECO:0007669"/>
    <property type="project" value="UniProtKB-SubCell"/>
</dbReference>
<dbReference type="PRINTS" id="PR00722">
    <property type="entry name" value="CHYMOTRYPSIN"/>
</dbReference>
<name>A0AAW1BDV1_CROAD</name>
<keyword evidence="15" id="KW-0732">Signal</keyword>
<feature type="region of interest" description="Disordered" evidence="14">
    <location>
        <begin position="291"/>
        <end position="310"/>
    </location>
</feature>
<gene>
    <name evidence="17" type="ORF">NXF25_013398</name>
</gene>
<comment type="similarity">
    <text evidence="4">Belongs to the peptidase S1 family. Snake venom subfamily.</text>
</comment>